<dbReference type="PRINTS" id="PR00344">
    <property type="entry name" value="BCTRLSENSOR"/>
</dbReference>
<keyword evidence="12" id="KW-0902">Two-component regulatory system</keyword>
<dbReference type="SMART" id="SM00304">
    <property type="entry name" value="HAMP"/>
    <property type="match status" value="1"/>
</dbReference>
<dbReference type="InterPro" id="IPR004358">
    <property type="entry name" value="Sig_transdc_His_kin-like_C"/>
</dbReference>
<evidence type="ECO:0000256" key="9">
    <source>
        <dbReference type="ARBA" id="ARBA00022777"/>
    </source>
</evidence>
<feature type="transmembrane region" description="Helical" evidence="14">
    <location>
        <begin position="134"/>
        <end position="158"/>
    </location>
</feature>
<feature type="domain" description="HAMP" evidence="16">
    <location>
        <begin position="155"/>
        <end position="210"/>
    </location>
</feature>
<organism evidence="17 18">
    <name type="scientific">Thalassotalea fonticola</name>
    <dbReference type="NCBI Taxonomy" id="3065649"/>
    <lineage>
        <taxon>Bacteria</taxon>
        <taxon>Pseudomonadati</taxon>
        <taxon>Pseudomonadota</taxon>
        <taxon>Gammaproteobacteria</taxon>
        <taxon>Alteromonadales</taxon>
        <taxon>Colwelliaceae</taxon>
        <taxon>Thalassotalea</taxon>
    </lineage>
</organism>
<keyword evidence="9" id="KW-0418">Kinase</keyword>
<dbReference type="Pfam" id="PF00672">
    <property type="entry name" value="HAMP"/>
    <property type="match status" value="1"/>
</dbReference>
<keyword evidence="7 14" id="KW-0812">Transmembrane</keyword>
<dbReference type="PROSITE" id="PS50885">
    <property type="entry name" value="HAMP"/>
    <property type="match status" value="1"/>
</dbReference>
<evidence type="ECO:0000256" key="7">
    <source>
        <dbReference type="ARBA" id="ARBA00022692"/>
    </source>
</evidence>
<keyword evidence="5" id="KW-0597">Phosphoprotein</keyword>
<evidence type="ECO:0000256" key="10">
    <source>
        <dbReference type="ARBA" id="ARBA00022840"/>
    </source>
</evidence>
<name>A0ABZ0GV63_9GAMM</name>
<comment type="subcellular location">
    <subcellularLocation>
        <location evidence="2">Cell membrane</location>
        <topology evidence="2">Multi-pass membrane protein</topology>
    </subcellularLocation>
</comment>
<dbReference type="CDD" id="cd06225">
    <property type="entry name" value="HAMP"/>
    <property type="match status" value="1"/>
</dbReference>
<accession>A0ABZ0GV63</accession>
<dbReference type="SUPFAM" id="SSF47384">
    <property type="entry name" value="Homodimeric domain of signal transducing histidine kinase"/>
    <property type="match status" value="1"/>
</dbReference>
<dbReference type="InterPro" id="IPR005467">
    <property type="entry name" value="His_kinase_dom"/>
</dbReference>
<keyword evidence="8" id="KW-0547">Nucleotide-binding</keyword>
<evidence type="ECO:0000313" key="17">
    <source>
        <dbReference type="EMBL" id="WOH39500.1"/>
    </source>
</evidence>
<dbReference type="SMART" id="SM00387">
    <property type="entry name" value="HATPase_c"/>
    <property type="match status" value="1"/>
</dbReference>
<dbReference type="EMBL" id="CP136600">
    <property type="protein sequence ID" value="WOH39500.1"/>
    <property type="molecule type" value="Genomic_DNA"/>
</dbReference>
<dbReference type="Proteomes" id="UP001301442">
    <property type="component" value="Chromosome"/>
</dbReference>
<dbReference type="Pfam" id="PF02518">
    <property type="entry name" value="HATPase_c"/>
    <property type="match status" value="1"/>
</dbReference>
<keyword evidence="11 14" id="KW-1133">Transmembrane helix</keyword>
<dbReference type="PROSITE" id="PS50109">
    <property type="entry name" value="HIS_KIN"/>
    <property type="match status" value="1"/>
</dbReference>
<keyword evidence="18" id="KW-1185">Reference proteome</keyword>
<sequence length="434" mass="48971">MLIFVLNLFILQLNNDSIRYQQTPAHLTEQVADITSRVSKYLLTVKQHKPHLWQNVYVLSPNGTDRLGKPVPDVILSLNQYVQKSQLPMSVATKERIYFGGLSVEIAGITYRVYAHRIFSFLSGDYMAAFFQEFAYSILISAFLISFPLSFLLAYLVVGPIKRLQQATRDISNNINDKNNLQSLLARNDEFAELAKDFSAMSEQIGQQLSSRTRLISDVSHELRTPLSRMQIAIGIADNKLNEDGLNSELKRIKLEADRMNLMLSELLDFTRIDNLHCRKGNEYIDMHQFVTTLINDAKFEAEQVGISVDSSLQKGIYMLGNKVELLSCLENIIRNAIRYAKSNIHVYCHKHELDGQIKITIKDDGEGVPEEEINTIFDAFYRPELARARKSGGVGLGLSIAEKAVAAHLGKIWAENILPNGFAVHIELPIKSA</sequence>
<keyword evidence="13 14" id="KW-0472">Membrane</keyword>
<evidence type="ECO:0000259" key="15">
    <source>
        <dbReference type="PROSITE" id="PS50109"/>
    </source>
</evidence>
<dbReference type="GO" id="GO:0005524">
    <property type="term" value="F:ATP binding"/>
    <property type="evidence" value="ECO:0007669"/>
    <property type="project" value="UniProtKB-KW"/>
</dbReference>
<dbReference type="Gene3D" id="6.10.340.10">
    <property type="match status" value="1"/>
</dbReference>
<protein>
    <recommendedName>
        <fullName evidence="3">histidine kinase</fullName>
        <ecNumber evidence="3">2.7.13.3</ecNumber>
    </recommendedName>
</protein>
<dbReference type="SMART" id="SM00388">
    <property type="entry name" value="HisKA"/>
    <property type="match status" value="1"/>
</dbReference>
<evidence type="ECO:0000313" key="18">
    <source>
        <dbReference type="Proteomes" id="UP001301442"/>
    </source>
</evidence>
<dbReference type="InterPro" id="IPR050398">
    <property type="entry name" value="HssS/ArlS-like"/>
</dbReference>
<evidence type="ECO:0000256" key="4">
    <source>
        <dbReference type="ARBA" id="ARBA00022475"/>
    </source>
</evidence>
<dbReference type="SUPFAM" id="SSF55874">
    <property type="entry name" value="ATPase domain of HSP90 chaperone/DNA topoisomerase II/histidine kinase"/>
    <property type="match status" value="1"/>
</dbReference>
<evidence type="ECO:0000256" key="5">
    <source>
        <dbReference type="ARBA" id="ARBA00022553"/>
    </source>
</evidence>
<dbReference type="Gene3D" id="3.30.565.10">
    <property type="entry name" value="Histidine kinase-like ATPase, C-terminal domain"/>
    <property type="match status" value="1"/>
</dbReference>
<dbReference type="InterPro" id="IPR036097">
    <property type="entry name" value="HisK_dim/P_sf"/>
</dbReference>
<dbReference type="PANTHER" id="PTHR45528:SF1">
    <property type="entry name" value="SENSOR HISTIDINE KINASE CPXA"/>
    <property type="match status" value="1"/>
</dbReference>
<evidence type="ECO:0000256" key="3">
    <source>
        <dbReference type="ARBA" id="ARBA00012438"/>
    </source>
</evidence>
<evidence type="ECO:0000256" key="14">
    <source>
        <dbReference type="SAM" id="Phobius"/>
    </source>
</evidence>
<dbReference type="RefSeq" id="WP_348398266.1">
    <property type="nucleotide sequence ID" value="NZ_CP136600.1"/>
</dbReference>
<dbReference type="CDD" id="cd00082">
    <property type="entry name" value="HisKA"/>
    <property type="match status" value="1"/>
</dbReference>
<proteinExistence type="predicted"/>
<evidence type="ECO:0000256" key="2">
    <source>
        <dbReference type="ARBA" id="ARBA00004651"/>
    </source>
</evidence>
<reference evidence="17 18" key="1">
    <citation type="submission" date="2023-09" db="EMBL/GenBank/DDBJ databases">
        <authorList>
            <person name="Qi X."/>
        </authorList>
    </citation>
    <scope>NUCLEOTIDE SEQUENCE [LARGE SCALE GENOMIC DNA]</scope>
    <source>
        <strain evidence="17 18">S1-1</strain>
    </source>
</reference>
<feature type="domain" description="Histidine kinase" evidence="15">
    <location>
        <begin position="218"/>
        <end position="433"/>
    </location>
</feature>
<evidence type="ECO:0000256" key="12">
    <source>
        <dbReference type="ARBA" id="ARBA00023012"/>
    </source>
</evidence>
<keyword evidence="4" id="KW-1003">Cell membrane</keyword>
<evidence type="ECO:0000256" key="6">
    <source>
        <dbReference type="ARBA" id="ARBA00022679"/>
    </source>
</evidence>
<dbReference type="Pfam" id="PF00512">
    <property type="entry name" value="HisKA"/>
    <property type="match status" value="1"/>
</dbReference>
<dbReference type="Gene3D" id="1.10.287.130">
    <property type="match status" value="1"/>
</dbReference>
<dbReference type="InterPro" id="IPR036890">
    <property type="entry name" value="HATPase_C_sf"/>
</dbReference>
<evidence type="ECO:0000256" key="1">
    <source>
        <dbReference type="ARBA" id="ARBA00000085"/>
    </source>
</evidence>
<dbReference type="InterPro" id="IPR003661">
    <property type="entry name" value="HisK_dim/P_dom"/>
</dbReference>
<evidence type="ECO:0000259" key="16">
    <source>
        <dbReference type="PROSITE" id="PS50885"/>
    </source>
</evidence>
<dbReference type="PANTHER" id="PTHR45528">
    <property type="entry name" value="SENSOR HISTIDINE KINASE CPXA"/>
    <property type="match status" value="1"/>
</dbReference>
<keyword evidence="10 17" id="KW-0067">ATP-binding</keyword>
<evidence type="ECO:0000256" key="11">
    <source>
        <dbReference type="ARBA" id="ARBA00022989"/>
    </source>
</evidence>
<dbReference type="InterPro" id="IPR003594">
    <property type="entry name" value="HATPase_dom"/>
</dbReference>
<evidence type="ECO:0000256" key="13">
    <source>
        <dbReference type="ARBA" id="ARBA00023136"/>
    </source>
</evidence>
<gene>
    <name evidence="17" type="ORF">RI844_09795</name>
</gene>
<dbReference type="InterPro" id="IPR003660">
    <property type="entry name" value="HAMP_dom"/>
</dbReference>
<keyword evidence="6" id="KW-0808">Transferase</keyword>
<comment type="catalytic activity">
    <reaction evidence="1">
        <text>ATP + protein L-histidine = ADP + protein N-phospho-L-histidine.</text>
        <dbReference type="EC" id="2.7.13.3"/>
    </reaction>
</comment>
<evidence type="ECO:0000256" key="8">
    <source>
        <dbReference type="ARBA" id="ARBA00022741"/>
    </source>
</evidence>
<dbReference type="EC" id="2.7.13.3" evidence="3"/>